<dbReference type="Pfam" id="PF04632">
    <property type="entry name" value="FUSC"/>
    <property type="match status" value="1"/>
</dbReference>
<feature type="transmembrane region" description="Helical" evidence="7">
    <location>
        <begin position="37"/>
        <end position="55"/>
    </location>
</feature>
<evidence type="ECO:0000313" key="8">
    <source>
        <dbReference type="EMBL" id="SDU29948.1"/>
    </source>
</evidence>
<sequence length="723" mass="80251">MPVSLTLSSRTKEAIKTALAMTIAYGIALSQNWERPYWAGFAVAFISLTSVGASLNKAVLRMCGTLLAFFASLTFIALFPQERWSFFLIFSLYLMFCSYMMSGSRHAYFWQVAGFVCAIICMDAGPDPVHAFTTATLRVQETGLGILVYSLVSIFLWPSYTRDIRQQAADVLALEQRMFRACGDLLLGRGEQQQVTKLIDESVQAKANFDQLLNSAELESREVWQLRAQWHDYQAQLAQLSEGIGRWRETFAELQPLNMPLLLPDLEALLAELDQRLTQIGKMFAGTAPKRAPQSMALPADKNQLEKLSHVQRAAVTVVQREILALDQVSASMFQRVAGITRFETAPAPPVVTRQSLVVDPDRLACALRYLVFLWLVFLTVIYVPDLPGGFGVVAMGASFGIALVNMPQIPVSSAFLPAAGSVLFAGFLYIFVMPQLSSFKGLGAMLFSVTFAICYLLAAPRQELARALALSILLSVISVSNPQSYNFLVVTTNGLTLVPVFLALAITAYFPFNFMPERVFLRLLRRFFRSSEYLTDALQWGRSAPTSRLQRLRYRFHQREVATIPSKLASWAPHIDPAKIAGAEPAQVRALVTSVQSLAIQLQGLQAARTSPQARFLVQQLLPDFRAWRLDICALLQQLGRDPGASGDGKLARVNTDQVLATLESHIKEALESTPAGHFTEADAENFYRVLGAYRALSAALLDYTDNASMIKWAPWHEDRFA</sequence>
<evidence type="ECO:0000256" key="4">
    <source>
        <dbReference type="ARBA" id="ARBA00022692"/>
    </source>
</evidence>
<evidence type="ECO:0000256" key="6">
    <source>
        <dbReference type="ARBA" id="ARBA00023136"/>
    </source>
</evidence>
<feature type="transmembrane region" description="Helical" evidence="7">
    <location>
        <begin position="415"/>
        <end position="433"/>
    </location>
</feature>
<feature type="transmembrane region" description="Helical" evidence="7">
    <location>
        <begin position="439"/>
        <end position="458"/>
    </location>
</feature>
<dbReference type="AlphaFoldDB" id="A0A1H2HEG7"/>
<feature type="transmembrane region" description="Helical" evidence="7">
    <location>
        <begin position="137"/>
        <end position="157"/>
    </location>
</feature>
<feature type="transmembrane region" description="Helical" evidence="7">
    <location>
        <begin position="488"/>
        <end position="513"/>
    </location>
</feature>
<evidence type="ECO:0000256" key="7">
    <source>
        <dbReference type="SAM" id="Phobius"/>
    </source>
</evidence>
<feature type="transmembrane region" description="Helical" evidence="7">
    <location>
        <begin position="84"/>
        <end position="101"/>
    </location>
</feature>
<gene>
    <name evidence="8" type="ORF">SAMN05216296_2932</name>
</gene>
<dbReference type="PANTHER" id="PTHR30509">
    <property type="entry name" value="P-HYDROXYBENZOIC ACID EFFLUX PUMP SUBUNIT-RELATED"/>
    <property type="match status" value="1"/>
</dbReference>
<evidence type="ECO:0000256" key="3">
    <source>
        <dbReference type="ARBA" id="ARBA00022475"/>
    </source>
</evidence>
<name>A0A1H2HEG7_9PSED</name>
<proteinExistence type="predicted"/>
<organism evidence="8 9">
    <name type="scientific">Pseudomonas pohangensis</name>
    <dbReference type="NCBI Taxonomy" id="364197"/>
    <lineage>
        <taxon>Bacteria</taxon>
        <taxon>Pseudomonadati</taxon>
        <taxon>Pseudomonadota</taxon>
        <taxon>Gammaproteobacteria</taxon>
        <taxon>Pseudomonadales</taxon>
        <taxon>Pseudomonadaceae</taxon>
        <taxon>Pseudomonas</taxon>
    </lineage>
</organism>
<feature type="transmembrane region" description="Helical" evidence="7">
    <location>
        <begin position="108"/>
        <end position="125"/>
    </location>
</feature>
<comment type="subcellular location">
    <subcellularLocation>
        <location evidence="1">Cell membrane</location>
        <topology evidence="1">Multi-pass membrane protein</topology>
    </subcellularLocation>
</comment>
<feature type="transmembrane region" description="Helical" evidence="7">
    <location>
        <begin position="364"/>
        <end position="384"/>
    </location>
</feature>
<dbReference type="InterPro" id="IPR006726">
    <property type="entry name" value="PHBA_efflux_AaeB/fusaric-R"/>
</dbReference>
<evidence type="ECO:0000256" key="2">
    <source>
        <dbReference type="ARBA" id="ARBA00022448"/>
    </source>
</evidence>
<keyword evidence="2" id="KW-0813">Transport</keyword>
<reference evidence="9" key="1">
    <citation type="submission" date="2016-10" db="EMBL/GenBank/DDBJ databases">
        <authorList>
            <person name="Varghese N."/>
            <person name="Submissions S."/>
        </authorList>
    </citation>
    <scope>NUCLEOTIDE SEQUENCE [LARGE SCALE GENOMIC DNA]</scope>
    <source>
        <strain evidence="9">DSM 17875</strain>
    </source>
</reference>
<dbReference type="Proteomes" id="UP000243232">
    <property type="component" value="Chromosome I"/>
</dbReference>
<keyword evidence="9" id="KW-1185">Reference proteome</keyword>
<evidence type="ECO:0000256" key="1">
    <source>
        <dbReference type="ARBA" id="ARBA00004651"/>
    </source>
</evidence>
<dbReference type="GO" id="GO:0022857">
    <property type="term" value="F:transmembrane transporter activity"/>
    <property type="evidence" value="ECO:0007669"/>
    <property type="project" value="InterPro"/>
</dbReference>
<keyword evidence="6 7" id="KW-0472">Membrane</keyword>
<evidence type="ECO:0000313" key="9">
    <source>
        <dbReference type="Proteomes" id="UP000243232"/>
    </source>
</evidence>
<protein>
    <submittedName>
        <fullName evidence="8">Uncharacterized membrane protein YccC</fullName>
    </submittedName>
</protein>
<keyword evidence="4 7" id="KW-0812">Transmembrane</keyword>
<feature type="transmembrane region" description="Helical" evidence="7">
    <location>
        <begin position="62"/>
        <end position="78"/>
    </location>
</feature>
<dbReference type="PANTHER" id="PTHR30509:SF9">
    <property type="entry name" value="MULTIDRUG RESISTANCE PROTEIN MDTO"/>
    <property type="match status" value="1"/>
</dbReference>
<dbReference type="EMBL" id="LT629785">
    <property type="protein sequence ID" value="SDU29948.1"/>
    <property type="molecule type" value="Genomic_DNA"/>
</dbReference>
<feature type="transmembrane region" description="Helical" evidence="7">
    <location>
        <begin position="465"/>
        <end position="482"/>
    </location>
</feature>
<accession>A0A1H2HEG7</accession>
<dbReference type="STRING" id="364197.SAMN05216296_2932"/>
<evidence type="ECO:0000256" key="5">
    <source>
        <dbReference type="ARBA" id="ARBA00022989"/>
    </source>
</evidence>
<keyword evidence="5 7" id="KW-1133">Transmembrane helix</keyword>
<keyword evidence="3" id="KW-1003">Cell membrane</keyword>
<dbReference type="GO" id="GO:0005886">
    <property type="term" value="C:plasma membrane"/>
    <property type="evidence" value="ECO:0007669"/>
    <property type="project" value="UniProtKB-SubCell"/>
</dbReference>